<dbReference type="PANTHER" id="PTHR21349">
    <property type="entry name" value="50S RIBOSOMAL PROTEIN L21"/>
    <property type="match status" value="1"/>
</dbReference>
<dbReference type="GO" id="GO:0005737">
    <property type="term" value="C:cytoplasm"/>
    <property type="evidence" value="ECO:0007669"/>
    <property type="project" value="UniProtKB-ARBA"/>
</dbReference>
<dbReference type="SUPFAM" id="SSF141091">
    <property type="entry name" value="L21p-like"/>
    <property type="match status" value="1"/>
</dbReference>
<dbReference type="InterPro" id="IPR001787">
    <property type="entry name" value="Ribosomal_bL21"/>
</dbReference>
<dbReference type="PANTHER" id="PTHR21349:SF0">
    <property type="entry name" value="LARGE RIBOSOMAL SUBUNIT PROTEIN BL21M"/>
    <property type="match status" value="1"/>
</dbReference>
<protein>
    <recommendedName>
        <fullName evidence="4 5">50S ribosomal protein L21</fullName>
    </recommendedName>
</protein>
<dbReference type="GO" id="GO:0005840">
    <property type="term" value="C:ribosome"/>
    <property type="evidence" value="ECO:0007669"/>
    <property type="project" value="UniProtKB-KW"/>
</dbReference>
<evidence type="ECO:0000256" key="5">
    <source>
        <dbReference type="RuleBase" id="RU000562"/>
    </source>
</evidence>
<keyword evidence="5" id="KW-0694">RNA-binding</keyword>
<evidence type="ECO:0000256" key="2">
    <source>
        <dbReference type="ARBA" id="ARBA00022980"/>
    </source>
</evidence>
<dbReference type="Pfam" id="PF00829">
    <property type="entry name" value="Ribosomal_L21p"/>
    <property type="match status" value="1"/>
</dbReference>
<dbReference type="NCBIfam" id="TIGR00061">
    <property type="entry name" value="L21"/>
    <property type="match status" value="1"/>
</dbReference>
<reference evidence="6" key="1">
    <citation type="journal article" date="2020" name="mSystems">
        <title>Genome- and Community-Level Interaction Insights into Carbon Utilization and Element Cycling Functions of Hydrothermarchaeota in Hydrothermal Sediment.</title>
        <authorList>
            <person name="Zhou Z."/>
            <person name="Liu Y."/>
            <person name="Xu W."/>
            <person name="Pan J."/>
            <person name="Luo Z.H."/>
            <person name="Li M."/>
        </authorList>
    </citation>
    <scope>NUCLEOTIDE SEQUENCE [LARGE SCALE GENOMIC DNA]</scope>
    <source>
        <strain evidence="6">HyVt-237</strain>
    </source>
</reference>
<feature type="non-terminal residue" evidence="6">
    <location>
        <position position="1"/>
    </location>
</feature>
<evidence type="ECO:0000256" key="3">
    <source>
        <dbReference type="ARBA" id="ARBA00023274"/>
    </source>
</evidence>
<dbReference type="GO" id="GO:0003735">
    <property type="term" value="F:structural constituent of ribosome"/>
    <property type="evidence" value="ECO:0007669"/>
    <property type="project" value="InterPro"/>
</dbReference>
<evidence type="ECO:0000256" key="1">
    <source>
        <dbReference type="ARBA" id="ARBA00008563"/>
    </source>
</evidence>
<keyword evidence="5" id="KW-0699">rRNA-binding</keyword>
<dbReference type="EMBL" id="DRBW01000175">
    <property type="protein sequence ID" value="HDM90453.1"/>
    <property type="molecule type" value="Genomic_DNA"/>
</dbReference>
<proteinExistence type="inferred from homology"/>
<dbReference type="InterPro" id="IPR028909">
    <property type="entry name" value="bL21-like"/>
</dbReference>
<name>A0A7C1BJD5_UNCW3</name>
<dbReference type="InterPro" id="IPR036164">
    <property type="entry name" value="bL21-like_sf"/>
</dbReference>
<comment type="function">
    <text evidence="5">This protein binds to 23S rRNA in the presence of protein L20.</text>
</comment>
<evidence type="ECO:0000256" key="4">
    <source>
        <dbReference type="ARBA" id="ARBA00035483"/>
    </source>
</evidence>
<sequence length="63" mass="7559">KDDDVMIGRPYVEGAKVVARVLETVRDKKKIVFKFKRRKRYHVKKGHRQMYTKVLIEEIAVEE</sequence>
<comment type="caution">
    <text evidence="6">The sequence shown here is derived from an EMBL/GenBank/DDBJ whole genome shotgun (WGS) entry which is preliminary data.</text>
</comment>
<evidence type="ECO:0000313" key="6">
    <source>
        <dbReference type="EMBL" id="HDM90453.1"/>
    </source>
</evidence>
<dbReference type="GO" id="GO:0006412">
    <property type="term" value="P:translation"/>
    <property type="evidence" value="ECO:0007669"/>
    <property type="project" value="InterPro"/>
</dbReference>
<comment type="similarity">
    <text evidence="1 5">Belongs to the bacterial ribosomal protein bL21 family.</text>
</comment>
<dbReference type="Proteomes" id="UP000885931">
    <property type="component" value="Unassembled WGS sequence"/>
</dbReference>
<keyword evidence="2 5" id="KW-0689">Ribosomal protein</keyword>
<accession>A0A7C1BJD5</accession>
<dbReference type="AlphaFoldDB" id="A0A7C1BJD5"/>
<keyword evidence="3 5" id="KW-0687">Ribonucleoprotein</keyword>
<dbReference type="GO" id="GO:0019843">
    <property type="term" value="F:rRNA binding"/>
    <property type="evidence" value="ECO:0007669"/>
    <property type="project" value="UniProtKB-KW"/>
</dbReference>
<dbReference type="GO" id="GO:1990904">
    <property type="term" value="C:ribonucleoprotein complex"/>
    <property type="evidence" value="ECO:0007669"/>
    <property type="project" value="UniProtKB-KW"/>
</dbReference>
<gene>
    <name evidence="6" type="primary">rplU</name>
    <name evidence="6" type="ORF">ENG67_04510</name>
</gene>
<organism evidence="6">
    <name type="scientific">candidate division WOR-3 bacterium</name>
    <dbReference type="NCBI Taxonomy" id="2052148"/>
    <lineage>
        <taxon>Bacteria</taxon>
        <taxon>Bacteria division WOR-3</taxon>
    </lineage>
</organism>